<dbReference type="PROSITE" id="PS51085">
    <property type="entry name" value="2FE2S_FER_2"/>
    <property type="match status" value="1"/>
</dbReference>
<dbReference type="InterPro" id="IPR008274">
    <property type="entry name" value="AldOxase/xan_DH_MoCoBD1"/>
</dbReference>
<dbReference type="Pfam" id="PF03450">
    <property type="entry name" value="CO_deh_flav_C"/>
    <property type="match status" value="1"/>
</dbReference>
<dbReference type="InterPro" id="IPR006058">
    <property type="entry name" value="2Fe2S_fd_BS"/>
</dbReference>
<organism evidence="27">
    <name type="scientific">Papilio xuthus</name>
    <name type="common">Asian swallowtail butterfly</name>
    <dbReference type="NCBI Taxonomy" id="66420"/>
    <lineage>
        <taxon>Eukaryota</taxon>
        <taxon>Metazoa</taxon>
        <taxon>Ecdysozoa</taxon>
        <taxon>Arthropoda</taxon>
        <taxon>Hexapoda</taxon>
        <taxon>Insecta</taxon>
        <taxon>Pterygota</taxon>
        <taxon>Neoptera</taxon>
        <taxon>Endopterygota</taxon>
        <taxon>Lepidoptera</taxon>
        <taxon>Glossata</taxon>
        <taxon>Ditrysia</taxon>
        <taxon>Papilionoidea</taxon>
        <taxon>Papilionidae</taxon>
        <taxon>Papilioninae</taxon>
        <taxon>Papilio</taxon>
    </lineage>
</organism>
<dbReference type="CTD" id="213043"/>
<dbReference type="InterPro" id="IPR012675">
    <property type="entry name" value="Beta-grasp_dom_sf"/>
</dbReference>
<feature type="transmembrane region" description="Helical" evidence="24">
    <location>
        <begin position="1318"/>
        <end position="1341"/>
    </location>
</feature>
<keyword evidence="13" id="KW-0479">Metal-binding</keyword>
<evidence type="ECO:0000256" key="13">
    <source>
        <dbReference type="ARBA" id="ARBA00022723"/>
    </source>
</evidence>
<keyword evidence="19 24" id="KW-0472">Membrane</keyword>
<dbReference type="InterPro" id="IPR037165">
    <property type="entry name" value="AldOxase/xan_DH_Mopterin-bd_sf"/>
</dbReference>
<dbReference type="InterPro" id="IPR036010">
    <property type="entry name" value="2Fe-2S_ferredoxin-like_sf"/>
</dbReference>
<dbReference type="InterPro" id="IPR001041">
    <property type="entry name" value="2Fe-2S_ferredoxin-type"/>
</dbReference>
<keyword evidence="21" id="KW-0325">Glycoprotein</keyword>
<dbReference type="Pfam" id="PF01315">
    <property type="entry name" value="Ald_Xan_dh_C"/>
    <property type="match status" value="1"/>
</dbReference>
<reference evidence="27" key="1">
    <citation type="submission" date="2025-08" db="UniProtKB">
        <authorList>
            <consortium name="RefSeq"/>
        </authorList>
    </citation>
    <scope>IDENTIFICATION</scope>
</reference>
<evidence type="ECO:0000256" key="18">
    <source>
        <dbReference type="ARBA" id="ARBA00023014"/>
    </source>
</evidence>
<dbReference type="FunFam" id="3.30.365.10:FF:000001">
    <property type="entry name" value="Xanthine dehydrogenase oxidase"/>
    <property type="match status" value="1"/>
</dbReference>
<dbReference type="GO" id="GO:0071949">
    <property type="term" value="F:FAD binding"/>
    <property type="evidence" value="ECO:0007669"/>
    <property type="project" value="InterPro"/>
</dbReference>
<sequence length="1833" mass="205890">MSKILFKINGTQYEVDGNYGPDFTLNEFIRTVAGLRGTKAMCHEGGCGACVVAVQAPAQPNNELKMFSCLVSVLSCHNWEVTTVEGIGNRTIGYHDIQTRLAKFNGTQCGYCTPGWVMNMYSLYKSKNGNLSAAEIENSFASNICRCTGYRSIADAFKTFARDADEDIIKKLIDVEDICKLKACGSKCTKICSYRNSQKPNPNKIQFDEDTKKDSWCILGNMQNEPLMVKNTGGDTFRWFKVYKLSDLFKVIEQNDDYKIVAGNTGQGVYHVKKYPTHIIDISDVVELKAFLLDVNLILGAGMTLSDMMELFLKMSSGNENFSYLKEFYSHMDLVAHIPVKNIGTIGGNLFLKYSNPEFPSDLFLLFETVGAMITIANNIDNRRTVTLQDFLKTDMKREIIINVLLPPLSSNCFVRTFKIMPRSQNAHAIVNAGFLFNIDPNTRTIKEASIVYGGISPEFIHAHRTEVTLVGNDLFTDEILQRALTTLSEELNPVDAPPEPSAAFRKILAIALFYKAVLNLCPENKINPTFKSGGETLKRISSKGSQVFDTDKSLWPLNQPIPKLEALNQCSGEATFANDFPKQVGEVFAAFVTADVNPGSVINDFDTTEAFKIPGVIAFYTAKDIPGVNSFTPFYVPLLSEDEEILCSKVVKFYGQPVGIIVADREKTANKAAELVKVNYTINQNKPLLTIDDVLKSDEKNKRIVIDKVIEPTEKGDDVKAVLYGEFNYQTQYHYYMEPQTCVVTPTEDGLEVYAATQWLDVTGISVAQCLNIPVNSVNVIVRRVGGSYGGKITRSGQIACGAALVTHLLGKTCRLIMSLETNMKMIGKRTPTYSKFEVGINDEGEIQYLRNVFYQNNGASWNEKMTYIVFKHFYNCYDYKRWYVEANGFISDLPSNTWCRAPGSTEGLAMIEEIMERISHHTGKDPVQVRLTNMTKENNPIPELIEQIKHDSDYDNRVNEIANFNKVNRWRKRAIKLMPMTYEIFYVGPYSASVSVYHADGSVIIFHGGIEMGQGINTKVAQVCAYILKIPLEKVSVKTSSTFTSPNSMTTAGSIGSECVAFAVIKACETILERLKPFKDKNENATWNEIVKEAFLAGVHLQASHMYDTTDTTLKPYAIYGVVVLEVELDLLTGNHDIRRVDLLEDTGRSLSPEIDIGQIEGAFVMGLGYWTSENIIYDPKNGKILTDRTWTYKPPGLKDIPADFRIYFQRNSKNEVGVLQSKATGEPALCLAAVITHALRETIRLGRLDAGYDDHWVELGHPCSVENIFMAMEHKLEHFKLTFKKNCIVFNLVQTRYLPQSVNYKTMQLPKHMKIAAGSLGAAIFGVLFGWVIFPIVLKSQLKKEMALSPKTDVRKMWQKIPFPLDFKIYLFNYTNAEEVQKGAIPIVKEIGPYYFEEWKEKVEVEDHDDSDTITYKRLDSFYFKKELSGPGLTGEELVVLPHPFMMATIGVVIRDKPAMLNMIGKAFNGIFENPPDIFIRAKALDLLFRGIVINCARTEFAPKALCTALKKEAANTLIFGPNNQYVFSLFGMRNGTTDSHVVTVMRGMNNVMDVGKVIAIDGKPKMEMFRDQCNEYEGTDGTVFPPFLTQSDRLESFSGDLCRSFKPWFQKPSSYSGIKTNRYIANIGDYANDPELQCYCDSPDTCPAKGLMDLMKCMGAPMYVSLPHFLDCDPKIREAVKGLNPDVNEHEISIDFEPITGTPLVARQRVQFNIKLVKTEKMELCKDLPDTIVPLFWIEEGLALNKTFTNMLKHQLFIPKRVVGVLRWLLVSSGLLTAMACLLFHYKDKIMHFAVSNGSDSAAKIRPEETEQREISVIGEAREPPKVEM</sequence>
<accession>A0AAJ6YZV9</accession>
<dbReference type="Pfam" id="PF00941">
    <property type="entry name" value="FAD_binding_5"/>
    <property type="match status" value="1"/>
</dbReference>
<proteinExistence type="inferred from homology"/>
<feature type="transmembrane region" description="Helical" evidence="24">
    <location>
        <begin position="1769"/>
        <end position="1790"/>
    </location>
</feature>
<dbReference type="InterPro" id="IPR036884">
    <property type="entry name" value="2Fe-2S-bd_dom_sf"/>
</dbReference>
<evidence type="ECO:0000256" key="2">
    <source>
        <dbReference type="ARBA" id="ARBA00001974"/>
    </source>
</evidence>
<dbReference type="InterPro" id="IPR046867">
    <property type="entry name" value="AldOxase/xan_DH_MoCoBD2"/>
</dbReference>
<dbReference type="Gene3D" id="3.30.365.10">
    <property type="entry name" value="Aldehyde oxidase/xanthine dehydrogenase, molybdopterin binding domain"/>
    <property type="match status" value="4"/>
</dbReference>
<evidence type="ECO:0000256" key="9">
    <source>
        <dbReference type="ARBA" id="ARBA00022505"/>
    </source>
</evidence>
<keyword evidence="17" id="KW-0408">Iron</keyword>
<evidence type="ECO:0000259" key="26">
    <source>
        <dbReference type="PROSITE" id="PS51387"/>
    </source>
</evidence>
<evidence type="ECO:0000256" key="12">
    <source>
        <dbReference type="ARBA" id="ARBA00022714"/>
    </source>
</evidence>
<evidence type="ECO:0000259" key="25">
    <source>
        <dbReference type="PROSITE" id="PS51085"/>
    </source>
</evidence>
<keyword evidence="11 24" id="KW-0812">Transmembrane</keyword>
<dbReference type="InterPro" id="IPR002888">
    <property type="entry name" value="2Fe-2S-bd"/>
</dbReference>
<keyword evidence="16" id="KW-0560">Oxidoreductase</keyword>
<dbReference type="InterPro" id="IPR016166">
    <property type="entry name" value="FAD-bd_PCMH"/>
</dbReference>
<feature type="region of interest" description="Disordered" evidence="23">
    <location>
        <begin position="1809"/>
        <end position="1833"/>
    </location>
</feature>
<comment type="cofactor">
    <cofactor evidence="2">
        <name>FAD</name>
        <dbReference type="ChEBI" id="CHEBI:57692"/>
    </cofactor>
</comment>
<comment type="similarity">
    <text evidence="5">Belongs to the xanthine dehydrogenase family.</text>
</comment>
<dbReference type="InterPro" id="IPR036318">
    <property type="entry name" value="FAD-bd_PCMH-like_sf"/>
</dbReference>
<dbReference type="InterPro" id="IPR002159">
    <property type="entry name" value="CD36_fam"/>
</dbReference>
<dbReference type="PANTHER" id="PTHR11908:SF132">
    <property type="entry name" value="ALDEHYDE OXIDASE 1-RELATED"/>
    <property type="match status" value="1"/>
</dbReference>
<dbReference type="Gene3D" id="3.30.390.50">
    <property type="entry name" value="CO dehydrogenase flavoprotein, C-terminal domain"/>
    <property type="match status" value="1"/>
</dbReference>
<comment type="cofactor">
    <cofactor evidence="22">
        <name>[2Fe-2S] cluster</name>
        <dbReference type="ChEBI" id="CHEBI:190135"/>
    </cofactor>
</comment>
<dbReference type="SUPFAM" id="SSF56176">
    <property type="entry name" value="FAD-binding/transporter-associated domain-like"/>
    <property type="match status" value="1"/>
</dbReference>
<evidence type="ECO:0000256" key="8">
    <source>
        <dbReference type="ARBA" id="ARBA00022475"/>
    </source>
</evidence>
<dbReference type="FunFam" id="3.30.390.50:FF:000003">
    <property type="entry name" value="Aldehyde oxidase1"/>
    <property type="match status" value="1"/>
</dbReference>
<dbReference type="Proteomes" id="UP000694872">
    <property type="component" value="Unplaced"/>
</dbReference>
<dbReference type="Pfam" id="PF01799">
    <property type="entry name" value="Fer2_2"/>
    <property type="match status" value="1"/>
</dbReference>
<comment type="similarity">
    <text evidence="6">Belongs to the CD36 family.</text>
</comment>
<evidence type="ECO:0000256" key="21">
    <source>
        <dbReference type="ARBA" id="ARBA00023180"/>
    </source>
</evidence>
<comment type="subcellular location">
    <subcellularLocation>
        <location evidence="3">Cell membrane</location>
    </subcellularLocation>
    <subcellularLocation>
        <location evidence="4">Peroxisome</location>
    </subcellularLocation>
</comment>
<evidence type="ECO:0000256" key="1">
    <source>
        <dbReference type="ARBA" id="ARBA00001924"/>
    </source>
</evidence>
<keyword evidence="12" id="KW-0001">2Fe-2S</keyword>
<keyword evidence="14" id="KW-0274">FAD</keyword>
<keyword evidence="9" id="KW-0500">Molybdenum</keyword>
<keyword evidence="18" id="KW-0411">Iron-sulfur</keyword>
<dbReference type="SUPFAM" id="SSF54292">
    <property type="entry name" value="2Fe-2S ferredoxin-like"/>
    <property type="match status" value="1"/>
</dbReference>
<evidence type="ECO:0000256" key="16">
    <source>
        <dbReference type="ARBA" id="ARBA00023002"/>
    </source>
</evidence>
<dbReference type="SUPFAM" id="SSF56003">
    <property type="entry name" value="Molybdenum cofactor-binding domain"/>
    <property type="match status" value="1"/>
</dbReference>
<dbReference type="RefSeq" id="XP_013162267.1">
    <property type="nucleotide sequence ID" value="XM_013306813.1"/>
</dbReference>
<dbReference type="InterPro" id="IPR016208">
    <property type="entry name" value="Ald_Oxase/xanthine_DH-like"/>
</dbReference>
<dbReference type="Gene3D" id="1.10.150.120">
    <property type="entry name" value="[2Fe-2S]-binding domain"/>
    <property type="match status" value="1"/>
</dbReference>
<evidence type="ECO:0000256" key="4">
    <source>
        <dbReference type="ARBA" id="ARBA00004275"/>
    </source>
</evidence>
<evidence type="ECO:0000256" key="11">
    <source>
        <dbReference type="ARBA" id="ARBA00022692"/>
    </source>
</evidence>
<dbReference type="Gene3D" id="3.30.465.10">
    <property type="match status" value="1"/>
</dbReference>
<dbReference type="InterPro" id="IPR000674">
    <property type="entry name" value="Ald_Oxase/Xan_DH_a/b"/>
</dbReference>
<feature type="domain" description="FAD-binding PCMH-type" evidence="26">
    <location>
        <begin position="232"/>
        <end position="411"/>
    </location>
</feature>
<evidence type="ECO:0000256" key="6">
    <source>
        <dbReference type="ARBA" id="ARBA00010532"/>
    </source>
</evidence>
<dbReference type="SUPFAM" id="SSF54665">
    <property type="entry name" value="CO dehydrogenase molybdoprotein N-domain-like"/>
    <property type="match status" value="1"/>
</dbReference>
<dbReference type="FunFam" id="3.90.1170.50:FF:000003">
    <property type="entry name" value="Aldehyde oxidase"/>
    <property type="match status" value="1"/>
</dbReference>
<dbReference type="PROSITE" id="PS00197">
    <property type="entry name" value="2FE2S_FER_1"/>
    <property type="match status" value="1"/>
</dbReference>
<dbReference type="GO" id="GO:0005506">
    <property type="term" value="F:iron ion binding"/>
    <property type="evidence" value="ECO:0007669"/>
    <property type="project" value="InterPro"/>
</dbReference>
<keyword evidence="10" id="KW-0285">Flavoprotein</keyword>
<dbReference type="FunFam" id="3.30.365.10:FF:000008">
    <property type="entry name" value="Aldehyde oxidase1"/>
    <property type="match status" value="1"/>
</dbReference>
<keyword evidence="20" id="KW-0576">Peroxisome</keyword>
<dbReference type="KEGG" id="pxu:106113818"/>
<dbReference type="InterPro" id="IPR016169">
    <property type="entry name" value="FAD-bd_PCMH_sub2"/>
</dbReference>
<dbReference type="SMART" id="SM01008">
    <property type="entry name" value="Ald_Xan_dh_C"/>
    <property type="match status" value="1"/>
</dbReference>
<comment type="cofactor">
    <cofactor evidence="1">
        <name>Mo-molybdopterin</name>
        <dbReference type="ChEBI" id="CHEBI:71302"/>
    </cofactor>
</comment>
<dbReference type="Gene3D" id="3.10.20.30">
    <property type="match status" value="1"/>
</dbReference>
<protein>
    <submittedName>
        <fullName evidence="27">Xanthine dehydrogenase/oxidase-like</fullName>
    </submittedName>
</protein>
<dbReference type="InterPro" id="IPR005107">
    <property type="entry name" value="CO_DH_flav_C"/>
</dbReference>
<feature type="domain" description="2Fe-2S ferredoxin-type" evidence="25">
    <location>
        <begin position="2"/>
        <end position="87"/>
    </location>
</feature>
<evidence type="ECO:0000256" key="19">
    <source>
        <dbReference type="ARBA" id="ARBA00023136"/>
    </source>
</evidence>
<dbReference type="GO" id="GO:0005777">
    <property type="term" value="C:peroxisome"/>
    <property type="evidence" value="ECO:0007669"/>
    <property type="project" value="UniProtKB-SubCell"/>
</dbReference>
<dbReference type="Gene3D" id="3.90.1170.50">
    <property type="entry name" value="Aldehyde oxidase/xanthine dehydrogenase, a/b hammerhead"/>
    <property type="match status" value="1"/>
</dbReference>
<evidence type="ECO:0000256" key="24">
    <source>
        <dbReference type="SAM" id="Phobius"/>
    </source>
</evidence>
<dbReference type="InterPro" id="IPR036856">
    <property type="entry name" value="Ald_Oxase/Xan_DH_a/b_sf"/>
</dbReference>
<keyword evidence="8" id="KW-1003">Cell membrane</keyword>
<dbReference type="GO" id="GO:0051537">
    <property type="term" value="F:2 iron, 2 sulfur cluster binding"/>
    <property type="evidence" value="ECO:0007669"/>
    <property type="project" value="UniProtKB-KW"/>
</dbReference>
<evidence type="ECO:0000256" key="7">
    <source>
        <dbReference type="ARBA" id="ARBA00011738"/>
    </source>
</evidence>
<evidence type="ECO:0000256" key="22">
    <source>
        <dbReference type="ARBA" id="ARBA00034078"/>
    </source>
</evidence>
<evidence type="ECO:0000256" key="23">
    <source>
        <dbReference type="SAM" id="MobiDB-lite"/>
    </source>
</evidence>
<dbReference type="PANTHER" id="PTHR11908">
    <property type="entry name" value="XANTHINE DEHYDROGENASE"/>
    <property type="match status" value="1"/>
</dbReference>
<dbReference type="GeneID" id="106113818"/>
<keyword evidence="15 24" id="KW-1133">Transmembrane helix</keyword>
<evidence type="ECO:0000256" key="10">
    <source>
        <dbReference type="ARBA" id="ARBA00022630"/>
    </source>
</evidence>
<dbReference type="Pfam" id="PF02738">
    <property type="entry name" value="MoCoBD_1"/>
    <property type="match status" value="1"/>
</dbReference>
<name>A0AAJ6YZV9_PAPXU</name>
<evidence type="ECO:0000313" key="27">
    <source>
        <dbReference type="RefSeq" id="XP_013162267.1"/>
    </source>
</evidence>
<evidence type="ECO:0000256" key="17">
    <source>
        <dbReference type="ARBA" id="ARBA00023004"/>
    </source>
</evidence>
<dbReference type="InterPro" id="IPR036683">
    <property type="entry name" value="CO_DH_flav_C_dom_sf"/>
</dbReference>
<evidence type="ECO:0000256" key="5">
    <source>
        <dbReference type="ARBA" id="ARBA00006849"/>
    </source>
</evidence>
<dbReference type="SMART" id="SM01092">
    <property type="entry name" value="CO_deh_flav_C"/>
    <property type="match status" value="1"/>
</dbReference>
<evidence type="ECO:0000256" key="14">
    <source>
        <dbReference type="ARBA" id="ARBA00022827"/>
    </source>
</evidence>
<dbReference type="Pfam" id="PF20256">
    <property type="entry name" value="MoCoBD_2"/>
    <property type="match status" value="1"/>
</dbReference>
<dbReference type="Pfam" id="PF01130">
    <property type="entry name" value="CD36"/>
    <property type="match status" value="1"/>
</dbReference>
<dbReference type="GO" id="GO:0016491">
    <property type="term" value="F:oxidoreductase activity"/>
    <property type="evidence" value="ECO:0007669"/>
    <property type="project" value="UniProtKB-KW"/>
</dbReference>
<dbReference type="GO" id="GO:0005886">
    <property type="term" value="C:plasma membrane"/>
    <property type="evidence" value="ECO:0007669"/>
    <property type="project" value="UniProtKB-SubCell"/>
</dbReference>
<evidence type="ECO:0000256" key="3">
    <source>
        <dbReference type="ARBA" id="ARBA00004236"/>
    </source>
</evidence>
<evidence type="ECO:0000256" key="15">
    <source>
        <dbReference type="ARBA" id="ARBA00022989"/>
    </source>
</evidence>
<gene>
    <name evidence="27" type="primary">LOC106113818</name>
</gene>
<dbReference type="SUPFAM" id="SSF47741">
    <property type="entry name" value="CO dehydrogenase ISP C-domain like"/>
    <property type="match status" value="1"/>
</dbReference>
<dbReference type="SUPFAM" id="SSF55447">
    <property type="entry name" value="CO dehydrogenase flavoprotein C-terminal domain-like"/>
    <property type="match status" value="1"/>
</dbReference>
<dbReference type="PROSITE" id="PS51387">
    <property type="entry name" value="FAD_PCMH"/>
    <property type="match status" value="1"/>
</dbReference>
<dbReference type="InterPro" id="IPR002346">
    <property type="entry name" value="Mopterin_DH_FAD-bd"/>
</dbReference>
<evidence type="ECO:0000256" key="20">
    <source>
        <dbReference type="ARBA" id="ARBA00023140"/>
    </source>
</evidence>
<dbReference type="PRINTS" id="PR01609">
    <property type="entry name" value="CD36FAMILY"/>
</dbReference>
<comment type="subunit">
    <text evidence="7">Homodimer.</text>
</comment>